<keyword evidence="2" id="KW-0560">Oxidoreductase</keyword>
<dbReference type="EMBL" id="BAABDF010000007">
    <property type="protein sequence ID" value="GAA3873206.1"/>
    <property type="molecule type" value="Genomic_DNA"/>
</dbReference>
<proteinExistence type="inferred from homology"/>
<dbReference type="Proteomes" id="UP001399917">
    <property type="component" value="Unassembled WGS sequence"/>
</dbReference>
<evidence type="ECO:0000313" key="5">
    <source>
        <dbReference type="Proteomes" id="UP001399917"/>
    </source>
</evidence>
<dbReference type="RefSeq" id="WP_344847413.1">
    <property type="nucleotide sequence ID" value="NZ_BAABDF010000007.1"/>
</dbReference>
<dbReference type="PRINTS" id="PR00080">
    <property type="entry name" value="SDRFAMILY"/>
</dbReference>
<protein>
    <submittedName>
        <fullName evidence="4">SDR family oxidoreductase</fullName>
    </submittedName>
</protein>
<dbReference type="PANTHER" id="PTHR48107:SF7">
    <property type="entry name" value="RE15974P"/>
    <property type="match status" value="1"/>
</dbReference>
<accession>A0ABP7KCV4</accession>
<evidence type="ECO:0000256" key="1">
    <source>
        <dbReference type="ARBA" id="ARBA00006484"/>
    </source>
</evidence>
<dbReference type="Gene3D" id="3.40.50.720">
    <property type="entry name" value="NAD(P)-binding Rossmann-like Domain"/>
    <property type="match status" value="1"/>
</dbReference>
<evidence type="ECO:0000259" key="3">
    <source>
        <dbReference type="SMART" id="SM00822"/>
    </source>
</evidence>
<dbReference type="SMART" id="SM00822">
    <property type="entry name" value="PKS_KR"/>
    <property type="match status" value="1"/>
</dbReference>
<dbReference type="PRINTS" id="PR00081">
    <property type="entry name" value="GDHRDH"/>
</dbReference>
<dbReference type="InterPro" id="IPR036291">
    <property type="entry name" value="NAD(P)-bd_dom_sf"/>
</dbReference>
<keyword evidence="5" id="KW-1185">Reference proteome</keyword>
<name>A0ABP7KCV4_9RHOB</name>
<evidence type="ECO:0000313" key="4">
    <source>
        <dbReference type="EMBL" id="GAA3873206.1"/>
    </source>
</evidence>
<reference evidence="5" key="1">
    <citation type="journal article" date="2019" name="Int. J. Syst. Evol. Microbiol.">
        <title>The Global Catalogue of Microorganisms (GCM) 10K type strain sequencing project: providing services to taxonomists for standard genome sequencing and annotation.</title>
        <authorList>
            <consortium name="The Broad Institute Genomics Platform"/>
            <consortium name="The Broad Institute Genome Sequencing Center for Infectious Disease"/>
            <person name="Wu L."/>
            <person name="Ma J."/>
        </authorList>
    </citation>
    <scope>NUCLEOTIDE SEQUENCE [LARGE SCALE GENOMIC DNA]</scope>
    <source>
        <strain evidence="5">JCM 17190</strain>
    </source>
</reference>
<evidence type="ECO:0000256" key="2">
    <source>
        <dbReference type="ARBA" id="ARBA00023002"/>
    </source>
</evidence>
<comment type="caution">
    <text evidence="4">The sequence shown here is derived from an EMBL/GenBank/DDBJ whole genome shotgun (WGS) entry which is preliminary data.</text>
</comment>
<feature type="domain" description="Ketoreductase" evidence="3">
    <location>
        <begin position="7"/>
        <end position="185"/>
    </location>
</feature>
<dbReference type="SUPFAM" id="SSF51735">
    <property type="entry name" value="NAD(P)-binding Rossmann-fold domains"/>
    <property type="match status" value="1"/>
</dbReference>
<dbReference type="PANTHER" id="PTHR48107">
    <property type="entry name" value="NADPH-DEPENDENT ALDEHYDE REDUCTASE-LIKE PROTEIN, CHLOROPLASTIC-RELATED"/>
    <property type="match status" value="1"/>
</dbReference>
<sequence>MPTPALKPAIVTGASKGIGAAIARRLAADGYGVVVNYAGSEGAAETLVAQIVKAGGKAIAVQADVSVPSAVEALFDACAQAFGAPEVLVNNAGIMSLAPLIDTDDASFDAMVAINLKGVFNCLRAGGRHMPDGARIVNISTTALAVNFPGYAAYCAAKAGVDAMTPIFAKELGPRGITVNGIAPGPVATELYLTGKSQADLDRVASMIPAGRIGEPDDIANTVAMIVSPDASWVNGQILRANGGLA</sequence>
<organism evidence="4 5">
    <name type="scientific">Celeribacter arenosi</name>
    <dbReference type="NCBI Taxonomy" id="792649"/>
    <lineage>
        <taxon>Bacteria</taxon>
        <taxon>Pseudomonadati</taxon>
        <taxon>Pseudomonadota</taxon>
        <taxon>Alphaproteobacteria</taxon>
        <taxon>Rhodobacterales</taxon>
        <taxon>Roseobacteraceae</taxon>
        <taxon>Celeribacter</taxon>
    </lineage>
</organism>
<dbReference type="Pfam" id="PF13561">
    <property type="entry name" value="adh_short_C2"/>
    <property type="match status" value="1"/>
</dbReference>
<gene>
    <name evidence="4" type="ORF">GCM10022404_23810</name>
</gene>
<dbReference type="InterPro" id="IPR057326">
    <property type="entry name" value="KR_dom"/>
</dbReference>
<dbReference type="InterPro" id="IPR002347">
    <property type="entry name" value="SDR_fam"/>
</dbReference>
<comment type="similarity">
    <text evidence="1">Belongs to the short-chain dehydrogenases/reductases (SDR) family.</text>
</comment>